<evidence type="ECO:0000313" key="2">
    <source>
        <dbReference type="Proteomes" id="UP001060070"/>
    </source>
</evidence>
<dbReference type="Pfam" id="PF04343">
    <property type="entry name" value="DUF488"/>
    <property type="match status" value="1"/>
</dbReference>
<keyword evidence="2" id="KW-1185">Reference proteome</keyword>
<dbReference type="AlphaFoldDB" id="A0AB38TJK1"/>
<dbReference type="Proteomes" id="UP001060070">
    <property type="component" value="Plasmid unnamed"/>
</dbReference>
<dbReference type="InterPro" id="IPR007438">
    <property type="entry name" value="DUF488"/>
</dbReference>
<protein>
    <submittedName>
        <fullName evidence="1">DUF488 domain-containing protein</fullName>
    </submittedName>
</protein>
<accession>A0AB38TJK1</accession>
<proteinExistence type="predicted"/>
<keyword evidence="1" id="KW-0614">Plasmid</keyword>
<evidence type="ECO:0000313" key="1">
    <source>
        <dbReference type="EMBL" id="UTU55126.1"/>
    </source>
</evidence>
<organism evidence="1 2">
    <name type="scientific">Mesorhizobium ciceri</name>
    <dbReference type="NCBI Taxonomy" id="39645"/>
    <lineage>
        <taxon>Bacteria</taxon>
        <taxon>Pseudomonadati</taxon>
        <taxon>Pseudomonadota</taxon>
        <taxon>Alphaproteobacteria</taxon>
        <taxon>Hyphomicrobiales</taxon>
        <taxon>Phyllobacteriaceae</taxon>
        <taxon>Mesorhizobium</taxon>
    </lineage>
</organism>
<geneLocation type="plasmid" evidence="1 2">
    <name>unnamed</name>
</geneLocation>
<sequence length="99" mass="11217">MGSEPLIAYEARCLTPSPPPRQRAYFSKESHVSRQHSPAEPFAKGLAELRELSSRHRCPIMCAEAVCWRCHRRIISDYLLEKANASCILLGPVMLRRPA</sequence>
<reference evidence="1 2" key="1">
    <citation type="journal article" date="2022" name="Microbiol. Resour. Announc.">
        <title>Complete Genome Sequence of Mesorhizobium ciceri Strain R30, a Rhizobium Used as a Commercial Inoculant for Chickpea in Argentina.</title>
        <authorList>
            <person name="Foresto E."/>
            <person name="Revale S."/>
            <person name="Primo E."/>
            <person name="Nievas F."/>
            <person name="Carezzano E."/>
            <person name="Puente M."/>
            <person name="Alzari P."/>
            <person name="Mart M."/>
            <person name="Ben-Assaya M."/>
            <person name="Mornico D."/>
            <person name="Santoro M."/>
            <person name="Mart F."/>
            <person name="Giordano W."/>
            <person name="Bogino P."/>
        </authorList>
    </citation>
    <scope>NUCLEOTIDE SEQUENCE [LARGE SCALE GENOMIC DNA]</scope>
    <source>
        <strain evidence="1 2">R30</strain>
    </source>
</reference>
<dbReference type="EMBL" id="CP088148">
    <property type="protein sequence ID" value="UTU55126.1"/>
    <property type="molecule type" value="Genomic_DNA"/>
</dbReference>
<dbReference type="RefSeq" id="WP_245265410.1">
    <property type="nucleotide sequence ID" value="NZ_CP088148.1"/>
</dbReference>
<gene>
    <name evidence="1" type="ORF">LRP29_32830</name>
</gene>
<name>A0AB38TJK1_9HYPH</name>